<protein>
    <recommendedName>
        <fullName evidence="9">Lysine-specific metallo-endopeptidase domain-containing protein</fullName>
    </recommendedName>
</protein>
<dbReference type="STRING" id="1077348.A0A2G8SJA9"/>
<keyword evidence="6" id="KW-0862">Zinc</keyword>
<dbReference type="Pfam" id="PF14521">
    <property type="entry name" value="Aspzincin_M35"/>
    <property type="match status" value="1"/>
</dbReference>
<dbReference type="GO" id="GO:0046872">
    <property type="term" value="F:metal ion binding"/>
    <property type="evidence" value="ECO:0007669"/>
    <property type="project" value="UniProtKB-KW"/>
</dbReference>
<sequence>MFSNPLRAVLIALVATTSAVPAAAITSLKVAVTGPEAVNGVENLKVIATLTNTGDETVRLLNDPSSILDTLPADSFTITNDNGATPDFIGAKVKYSPTMAATSTDPSAVTIIAPGTSVSFTHDLSAAYNFTGAGYGTYTVEPSSLLHVVGSNGEISEIRPDVEPFVAKITGGKLAVAHPAVTKRATFNGCSPDQEAALETAAAGAQSYARAALDYLRARTAATPRYTTWFGDYTSTRHDTVVDHFSKINANDFAGFKYDCTCTRSTVYAYVYASDFGTIYLCDVFWRVSQTGTDSKAGTLVHEASHFTVNGGTKDYAYGQSAAKALAVNDPDKAVFNADSHEYFAENTPAQT</sequence>
<feature type="signal peptide" evidence="8">
    <location>
        <begin position="1"/>
        <end position="24"/>
    </location>
</feature>
<dbReference type="InterPro" id="IPR029463">
    <property type="entry name" value="Lys_MEP"/>
</dbReference>
<dbReference type="AlphaFoldDB" id="A0A2G8SJA9"/>
<dbReference type="InterPro" id="IPR050414">
    <property type="entry name" value="Fungal_M35_metalloproteases"/>
</dbReference>
<evidence type="ECO:0000256" key="6">
    <source>
        <dbReference type="ARBA" id="ARBA00022833"/>
    </source>
</evidence>
<dbReference type="GO" id="GO:0006508">
    <property type="term" value="P:proteolysis"/>
    <property type="evidence" value="ECO:0007669"/>
    <property type="project" value="UniProtKB-KW"/>
</dbReference>
<proteinExistence type="inferred from homology"/>
<gene>
    <name evidence="10" type="ORF">GSI_03536</name>
</gene>
<evidence type="ECO:0000256" key="4">
    <source>
        <dbReference type="ARBA" id="ARBA00022723"/>
    </source>
</evidence>
<dbReference type="Gene3D" id="3.40.390.10">
    <property type="entry name" value="Collagenase (Catalytic Domain)"/>
    <property type="match status" value="1"/>
</dbReference>
<reference evidence="10 11" key="1">
    <citation type="journal article" date="2015" name="Sci. Rep.">
        <title>Chromosome-level genome map provides insights into diverse defense mechanisms in the medicinal fungus Ganoderma sinense.</title>
        <authorList>
            <person name="Zhu Y."/>
            <person name="Xu J."/>
            <person name="Sun C."/>
            <person name="Zhou S."/>
            <person name="Xu H."/>
            <person name="Nelson D.R."/>
            <person name="Qian J."/>
            <person name="Song J."/>
            <person name="Luo H."/>
            <person name="Xiang L."/>
            <person name="Li Y."/>
            <person name="Xu Z."/>
            <person name="Ji A."/>
            <person name="Wang L."/>
            <person name="Lu S."/>
            <person name="Hayward A."/>
            <person name="Sun W."/>
            <person name="Li X."/>
            <person name="Schwartz D.C."/>
            <person name="Wang Y."/>
            <person name="Chen S."/>
        </authorList>
    </citation>
    <scope>NUCLEOTIDE SEQUENCE [LARGE SCALE GENOMIC DNA]</scope>
    <source>
        <strain evidence="10 11">ZZ0214-1</strain>
    </source>
</reference>
<accession>A0A2G8SJA9</accession>
<evidence type="ECO:0000256" key="1">
    <source>
        <dbReference type="ARBA" id="ARBA00001947"/>
    </source>
</evidence>
<dbReference type="OrthoDB" id="412874at2759"/>
<dbReference type="EMBL" id="AYKW01000006">
    <property type="protein sequence ID" value="PIL33830.1"/>
    <property type="molecule type" value="Genomic_DNA"/>
</dbReference>
<keyword evidence="11" id="KW-1185">Reference proteome</keyword>
<dbReference type="SMART" id="SM01351">
    <property type="entry name" value="Aspzincin_M35"/>
    <property type="match status" value="1"/>
</dbReference>
<comment type="cofactor">
    <cofactor evidence="1">
        <name>Zn(2+)</name>
        <dbReference type="ChEBI" id="CHEBI:29105"/>
    </cofactor>
</comment>
<name>A0A2G8SJA9_9APHY</name>
<comment type="similarity">
    <text evidence="2">Belongs to the peptidase M35 family.</text>
</comment>
<keyword evidence="3" id="KW-0645">Protease</keyword>
<keyword evidence="4" id="KW-0479">Metal-binding</keyword>
<keyword evidence="5" id="KW-0378">Hydrolase</keyword>
<evidence type="ECO:0000313" key="11">
    <source>
        <dbReference type="Proteomes" id="UP000230002"/>
    </source>
</evidence>
<keyword evidence="7" id="KW-0482">Metalloprotease</keyword>
<dbReference type="SUPFAM" id="SSF55486">
    <property type="entry name" value="Metalloproteases ('zincins'), catalytic domain"/>
    <property type="match status" value="1"/>
</dbReference>
<evidence type="ECO:0000256" key="2">
    <source>
        <dbReference type="ARBA" id="ARBA00010279"/>
    </source>
</evidence>
<dbReference type="PANTHER" id="PTHR37016:SF3">
    <property type="entry name" value="NEUTRAL PROTEASE 2-RELATED"/>
    <property type="match status" value="1"/>
</dbReference>
<organism evidence="10 11">
    <name type="scientific">Ganoderma sinense ZZ0214-1</name>
    <dbReference type="NCBI Taxonomy" id="1077348"/>
    <lineage>
        <taxon>Eukaryota</taxon>
        <taxon>Fungi</taxon>
        <taxon>Dikarya</taxon>
        <taxon>Basidiomycota</taxon>
        <taxon>Agaricomycotina</taxon>
        <taxon>Agaricomycetes</taxon>
        <taxon>Polyporales</taxon>
        <taxon>Polyporaceae</taxon>
        <taxon>Ganoderma</taxon>
    </lineage>
</organism>
<comment type="caution">
    <text evidence="10">The sequence shown here is derived from an EMBL/GenBank/DDBJ whole genome shotgun (WGS) entry which is preliminary data.</text>
</comment>
<evidence type="ECO:0000256" key="5">
    <source>
        <dbReference type="ARBA" id="ARBA00022801"/>
    </source>
</evidence>
<dbReference type="InterPro" id="IPR024079">
    <property type="entry name" value="MetalloPept_cat_dom_sf"/>
</dbReference>
<dbReference type="Gene3D" id="2.60.40.2970">
    <property type="match status" value="1"/>
</dbReference>
<evidence type="ECO:0000313" key="10">
    <source>
        <dbReference type="EMBL" id="PIL33830.1"/>
    </source>
</evidence>
<evidence type="ECO:0000256" key="3">
    <source>
        <dbReference type="ARBA" id="ARBA00022670"/>
    </source>
</evidence>
<evidence type="ECO:0000256" key="8">
    <source>
        <dbReference type="SAM" id="SignalP"/>
    </source>
</evidence>
<evidence type="ECO:0000259" key="9">
    <source>
        <dbReference type="SMART" id="SM01351"/>
    </source>
</evidence>
<dbReference type="GO" id="GO:0004222">
    <property type="term" value="F:metalloendopeptidase activity"/>
    <property type="evidence" value="ECO:0007669"/>
    <property type="project" value="InterPro"/>
</dbReference>
<evidence type="ECO:0000256" key="7">
    <source>
        <dbReference type="ARBA" id="ARBA00023049"/>
    </source>
</evidence>
<dbReference type="PANTHER" id="PTHR37016">
    <property type="match status" value="1"/>
</dbReference>
<feature type="domain" description="Lysine-specific metallo-endopeptidase" evidence="9">
    <location>
        <begin position="214"/>
        <end position="346"/>
    </location>
</feature>
<dbReference type="Proteomes" id="UP000230002">
    <property type="component" value="Unassembled WGS sequence"/>
</dbReference>
<keyword evidence="8" id="KW-0732">Signal</keyword>
<feature type="chain" id="PRO_5013923543" description="Lysine-specific metallo-endopeptidase domain-containing protein" evidence="8">
    <location>
        <begin position="25"/>
        <end position="352"/>
    </location>
</feature>